<dbReference type="Proteomes" id="UP000703269">
    <property type="component" value="Unassembled WGS sequence"/>
</dbReference>
<organism evidence="2 3">
    <name type="scientific">Phanerochaete sordida</name>
    <dbReference type="NCBI Taxonomy" id="48140"/>
    <lineage>
        <taxon>Eukaryota</taxon>
        <taxon>Fungi</taxon>
        <taxon>Dikarya</taxon>
        <taxon>Basidiomycota</taxon>
        <taxon>Agaricomycotina</taxon>
        <taxon>Agaricomycetes</taxon>
        <taxon>Polyporales</taxon>
        <taxon>Phanerochaetaceae</taxon>
        <taxon>Phanerochaete</taxon>
    </lineage>
</organism>
<keyword evidence="3" id="KW-1185">Reference proteome</keyword>
<dbReference type="OrthoDB" id="2657661at2759"/>
<evidence type="ECO:0000313" key="2">
    <source>
        <dbReference type="EMBL" id="GJE94012.1"/>
    </source>
</evidence>
<comment type="caution">
    <text evidence="2">The sequence shown here is derived from an EMBL/GenBank/DDBJ whole genome shotgun (WGS) entry which is preliminary data.</text>
</comment>
<protein>
    <submittedName>
        <fullName evidence="2">Uncharacterized protein</fullName>
    </submittedName>
</protein>
<keyword evidence="1" id="KW-1133">Transmembrane helix</keyword>
<evidence type="ECO:0000256" key="1">
    <source>
        <dbReference type="SAM" id="Phobius"/>
    </source>
</evidence>
<dbReference type="AlphaFoldDB" id="A0A9P3GE38"/>
<proteinExistence type="predicted"/>
<keyword evidence="1" id="KW-0812">Transmembrane</keyword>
<accession>A0A9P3GE38</accession>
<evidence type="ECO:0000313" key="3">
    <source>
        <dbReference type="Proteomes" id="UP000703269"/>
    </source>
</evidence>
<feature type="transmembrane region" description="Helical" evidence="1">
    <location>
        <begin position="301"/>
        <end position="323"/>
    </location>
</feature>
<keyword evidence="1" id="KW-0472">Membrane</keyword>
<feature type="transmembrane region" description="Helical" evidence="1">
    <location>
        <begin position="133"/>
        <end position="149"/>
    </location>
</feature>
<gene>
    <name evidence="2" type="ORF">PsYK624_101800</name>
</gene>
<feature type="transmembrane region" description="Helical" evidence="1">
    <location>
        <begin position="276"/>
        <end position="294"/>
    </location>
</feature>
<sequence length="376" mass="41954">MRIVDAETIAELSGLLACAYADTITSTTTTSPYPTEKLQLISRVLETVKASPSVDLPKGQIAQSGWVHGMPMPAGHIESLGIVGHKSGQNAWIVARFMSVFKREMFLHYHGQDGARLNRDQSVHYTEPPRPRYLFLLVSSFLFYMPYVYKKKLDEVFVDSLLNEEHWRQLLDNLRKDWELTVTPSTVLLGANVAFLAISSVDAASLTPHRSPEQIMSYVSTMLSLASYLVCWILLQRHAPHIGSSAIAGITYLQQREKCFLGLDADAIVFSLPSAFFTWSMLLFCAAIVWICLAKSDIVTTFIIVSVLAVMALSLAVVLQVSWMSIAPIEDNVWARNVEFVHYVRQRSIDAIANGLPRRMSRKASMSGEQPARAEA</sequence>
<dbReference type="EMBL" id="BPQB01000036">
    <property type="protein sequence ID" value="GJE94012.1"/>
    <property type="molecule type" value="Genomic_DNA"/>
</dbReference>
<reference evidence="2 3" key="1">
    <citation type="submission" date="2021-08" db="EMBL/GenBank/DDBJ databases">
        <title>Draft Genome Sequence of Phanerochaete sordida strain YK-624.</title>
        <authorList>
            <person name="Mori T."/>
            <person name="Dohra H."/>
            <person name="Suzuki T."/>
            <person name="Kawagishi H."/>
            <person name="Hirai H."/>
        </authorList>
    </citation>
    <scope>NUCLEOTIDE SEQUENCE [LARGE SCALE GENOMIC DNA]</scope>
    <source>
        <strain evidence="2 3">YK-624</strain>
    </source>
</reference>
<feature type="transmembrane region" description="Helical" evidence="1">
    <location>
        <begin position="215"/>
        <end position="235"/>
    </location>
</feature>
<feature type="transmembrane region" description="Helical" evidence="1">
    <location>
        <begin position="182"/>
        <end position="203"/>
    </location>
</feature>
<name>A0A9P3GE38_9APHY</name>